<dbReference type="GO" id="GO:0016791">
    <property type="term" value="F:phosphatase activity"/>
    <property type="evidence" value="ECO:0007669"/>
    <property type="project" value="TreeGrafter"/>
</dbReference>
<gene>
    <name evidence="1" type="ORF">GTW58_06860</name>
</gene>
<dbReference type="GO" id="GO:0005829">
    <property type="term" value="C:cytosol"/>
    <property type="evidence" value="ECO:0007669"/>
    <property type="project" value="TreeGrafter"/>
</dbReference>
<evidence type="ECO:0000313" key="2">
    <source>
        <dbReference type="Proteomes" id="UP000521379"/>
    </source>
</evidence>
<organism evidence="1 2">
    <name type="scientific">Kocuria subflava</name>
    <dbReference type="NCBI Taxonomy" id="1736139"/>
    <lineage>
        <taxon>Bacteria</taxon>
        <taxon>Bacillati</taxon>
        <taxon>Actinomycetota</taxon>
        <taxon>Actinomycetes</taxon>
        <taxon>Micrococcales</taxon>
        <taxon>Micrococcaceae</taxon>
        <taxon>Kocuria</taxon>
    </lineage>
</organism>
<dbReference type="AlphaFoldDB" id="A0A846TKC0"/>
<sequence>MDKRKVVFLDVDGTLVDYRNNIPDSARDAIRAARRNGHLFLMSTGRSKAEVYPELWEIGLDGLIGGNGSYVEFQDTVVLEQTMTEQQCRAVVSWLRNRDLEFFLECNAGLFGSPGFQEVAQPTVRQYARTKGNTHADDLTVRDVFPDMILGADLVRSDVNKISFVLNTFQDHTDATQAFPDLKTGTWGGRGSSALFGDLGVANISKAFAIERLLEHVGADPAESIGVGDAAVDIPMLQICGVGVAMGNGSDDIKAVADHITDDVEEDGLANAFRHLGLID</sequence>
<dbReference type="SFLD" id="SFLDG01140">
    <property type="entry name" value="C2.B:_Phosphomannomutase_and_P"/>
    <property type="match status" value="1"/>
</dbReference>
<dbReference type="Pfam" id="PF08282">
    <property type="entry name" value="Hydrolase_3"/>
    <property type="match status" value="1"/>
</dbReference>
<dbReference type="Gene3D" id="3.30.1240.10">
    <property type="match status" value="1"/>
</dbReference>
<dbReference type="PANTHER" id="PTHR10000">
    <property type="entry name" value="PHOSPHOSERINE PHOSPHATASE"/>
    <property type="match status" value="1"/>
</dbReference>
<protein>
    <submittedName>
        <fullName evidence="1">HAD family phosphatase</fullName>
    </submittedName>
</protein>
<dbReference type="GO" id="GO:0000287">
    <property type="term" value="F:magnesium ion binding"/>
    <property type="evidence" value="ECO:0007669"/>
    <property type="project" value="TreeGrafter"/>
</dbReference>
<dbReference type="EMBL" id="JAAVUN010000010">
    <property type="protein sequence ID" value="NKE09658.1"/>
    <property type="molecule type" value="Genomic_DNA"/>
</dbReference>
<accession>A0A846TKC0</accession>
<dbReference type="SFLD" id="SFLDS00003">
    <property type="entry name" value="Haloacid_Dehalogenase"/>
    <property type="match status" value="1"/>
</dbReference>
<comment type="caution">
    <text evidence="1">The sequence shown here is derived from an EMBL/GenBank/DDBJ whole genome shotgun (WGS) entry which is preliminary data.</text>
</comment>
<proteinExistence type="predicted"/>
<dbReference type="SUPFAM" id="SSF56784">
    <property type="entry name" value="HAD-like"/>
    <property type="match status" value="1"/>
</dbReference>
<dbReference type="InterPro" id="IPR036412">
    <property type="entry name" value="HAD-like_sf"/>
</dbReference>
<dbReference type="InterPro" id="IPR023214">
    <property type="entry name" value="HAD_sf"/>
</dbReference>
<dbReference type="PANTHER" id="PTHR10000:SF25">
    <property type="entry name" value="PHOSPHATASE YKRA-RELATED"/>
    <property type="match status" value="1"/>
</dbReference>
<dbReference type="InterPro" id="IPR000150">
    <property type="entry name" value="Cof"/>
</dbReference>
<dbReference type="Gene3D" id="3.40.50.1000">
    <property type="entry name" value="HAD superfamily/HAD-like"/>
    <property type="match status" value="1"/>
</dbReference>
<dbReference type="NCBIfam" id="TIGR00099">
    <property type="entry name" value="Cof-subfamily"/>
    <property type="match status" value="1"/>
</dbReference>
<reference evidence="1 2" key="1">
    <citation type="submission" date="2020-02" db="EMBL/GenBank/DDBJ databases">
        <authorList>
            <person name="Sun Q."/>
        </authorList>
    </citation>
    <scope>NUCLEOTIDE SEQUENCE [LARGE SCALE GENOMIC DNA]</scope>
    <source>
        <strain evidence="1 2">YIM 13062</strain>
    </source>
</reference>
<keyword evidence="2" id="KW-1185">Reference proteome</keyword>
<name>A0A846TKC0_9MICC</name>
<dbReference type="RefSeq" id="WP_119932750.1">
    <property type="nucleotide sequence ID" value="NZ_JAAVUN010000010.1"/>
</dbReference>
<evidence type="ECO:0000313" key="1">
    <source>
        <dbReference type="EMBL" id="NKE09658.1"/>
    </source>
</evidence>
<dbReference type="Proteomes" id="UP000521379">
    <property type="component" value="Unassembled WGS sequence"/>
</dbReference>